<gene>
    <name evidence="3" type="ORF">GCM10018772_22120</name>
</gene>
<dbReference type="InterPro" id="IPR045851">
    <property type="entry name" value="AMP-bd_C_sf"/>
</dbReference>
<dbReference type="GO" id="GO:0005737">
    <property type="term" value="C:cytoplasm"/>
    <property type="evidence" value="ECO:0007669"/>
    <property type="project" value="TreeGrafter"/>
</dbReference>
<evidence type="ECO:0000313" key="3">
    <source>
        <dbReference type="EMBL" id="GHE97471.1"/>
    </source>
</evidence>
<dbReference type="InterPro" id="IPR000873">
    <property type="entry name" value="AMP-dep_synth/lig_dom"/>
</dbReference>
<sequence>MTVPLVPLPVAPAAPPPPDPAPHILDLVEPHLSGPAPAVADRDGAFDYTELAARSGAVAARLLALGTLPGEAVVVHAPLSRWAVAAMLGVLRAGARFVPVDAHFPAARRQAMVHRAGARYAVCPPGRPTGLPPGVRPVPDAWQPLPGPVRSHRGQTAYTCFTSGSTGPPRPVTVPSRALGWSTAARIASYREPPRAFLLCSSISFDSSMAGIWWTLATGGLLLIPAERPGDPLATARAAQRHRATHLLMVPSLYALLLRSRLAPRLSSLTTTIVAGEVCPPALVEAHTAALPETRLYNEYGPTECTVWSTVHLCTPQDARAPRVPLGRPAPGARLYHPAGAGGTTTEPAELWIGGPGVAHGPPGDPRFTEHEGRRVYRTGDLVAVGADGLLHFHGRADHQLKLGGARIERAEIEQALAAYGGITEAGVGIRRGGRPRVVAYLVPDGPPPDPSALRAHLLTHLPAAALPTRLVTLPALPRLPNGKIDHTALDRRTAEDG</sequence>
<proteinExistence type="predicted"/>
<name>A0A919ABQ0_9ACTN</name>
<organism evidence="3 4">
    <name type="scientific">Streptomyces fumanus</name>
    <dbReference type="NCBI Taxonomy" id="67302"/>
    <lineage>
        <taxon>Bacteria</taxon>
        <taxon>Bacillati</taxon>
        <taxon>Actinomycetota</taxon>
        <taxon>Actinomycetes</taxon>
        <taxon>Kitasatosporales</taxon>
        <taxon>Streptomycetaceae</taxon>
        <taxon>Streptomyces</taxon>
    </lineage>
</organism>
<protein>
    <recommendedName>
        <fullName evidence="5">Amino acid adenylation domain-containing protein</fullName>
    </recommendedName>
</protein>
<dbReference type="PANTHER" id="PTHR45527">
    <property type="entry name" value="NONRIBOSOMAL PEPTIDE SYNTHETASE"/>
    <property type="match status" value="1"/>
</dbReference>
<dbReference type="GO" id="GO:0031177">
    <property type="term" value="F:phosphopantetheine binding"/>
    <property type="evidence" value="ECO:0007669"/>
    <property type="project" value="TreeGrafter"/>
</dbReference>
<dbReference type="AlphaFoldDB" id="A0A919ABQ0"/>
<dbReference type="SUPFAM" id="SSF56801">
    <property type="entry name" value="Acetyl-CoA synthetase-like"/>
    <property type="match status" value="1"/>
</dbReference>
<feature type="domain" description="AMP-dependent synthetase/ligase" evidence="1">
    <location>
        <begin position="36"/>
        <end position="361"/>
    </location>
</feature>
<dbReference type="RefSeq" id="WP_190203997.1">
    <property type="nucleotide sequence ID" value="NZ_BNBI01000004.1"/>
</dbReference>
<dbReference type="Proteomes" id="UP000630718">
    <property type="component" value="Unassembled WGS sequence"/>
</dbReference>
<dbReference type="Pfam" id="PF13193">
    <property type="entry name" value="AMP-binding_C"/>
    <property type="match status" value="1"/>
</dbReference>
<dbReference type="CDD" id="cd05930">
    <property type="entry name" value="A_NRPS"/>
    <property type="match status" value="1"/>
</dbReference>
<reference evidence="3" key="2">
    <citation type="submission" date="2020-09" db="EMBL/GenBank/DDBJ databases">
        <authorList>
            <person name="Sun Q."/>
            <person name="Ohkuma M."/>
        </authorList>
    </citation>
    <scope>NUCLEOTIDE SEQUENCE</scope>
    <source>
        <strain evidence="3">JCM 4477</strain>
    </source>
</reference>
<evidence type="ECO:0000259" key="2">
    <source>
        <dbReference type="Pfam" id="PF13193"/>
    </source>
</evidence>
<reference evidence="3" key="1">
    <citation type="journal article" date="2014" name="Int. J. Syst. Evol. Microbiol.">
        <title>Complete genome sequence of Corynebacterium casei LMG S-19264T (=DSM 44701T), isolated from a smear-ripened cheese.</title>
        <authorList>
            <consortium name="US DOE Joint Genome Institute (JGI-PGF)"/>
            <person name="Walter F."/>
            <person name="Albersmeier A."/>
            <person name="Kalinowski J."/>
            <person name="Ruckert C."/>
        </authorList>
    </citation>
    <scope>NUCLEOTIDE SEQUENCE</scope>
    <source>
        <strain evidence="3">JCM 4477</strain>
    </source>
</reference>
<dbReference type="PANTHER" id="PTHR45527:SF1">
    <property type="entry name" value="FATTY ACID SYNTHASE"/>
    <property type="match status" value="1"/>
</dbReference>
<dbReference type="GO" id="GO:0043041">
    <property type="term" value="P:amino acid activation for nonribosomal peptide biosynthetic process"/>
    <property type="evidence" value="ECO:0007669"/>
    <property type="project" value="TreeGrafter"/>
</dbReference>
<dbReference type="InterPro" id="IPR042099">
    <property type="entry name" value="ANL_N_sf"/>
</dbReference>
<dbReference type="Pfam" id="PF00501">
    <property type="entry name" value="AMP-binding"/>
    <property type="match status" value="1"/>
</dbReference>
<dbReference type="InterPro" id="IPR025110">
    <property type="entry name" value="AMP-bd_C"/>
</dbReference>
<dbReference type="GO" id="GO:0044550">
    <property type="term" value="P:secondary metabolite biosynthetic process"/>
    <property type="evidence" value="ECO:0007669"/>
    <property type="project" value="TreeGrafter"/>
</dbReference>
<accession>A0A919ABQ0</accession>
<evidence type="ECO:0000313" key="4">
    <source>
        <dbReference type="Proteomes" id="UP000630718"/>
    </source>
</evidence>
<dbReference type="Gene3D" id="3.30.300.30">
    <property type="match status" value="1"/>
</dbReference>
<dbReference type="Gene3D" id="3.40.50.12780">
    <property type="entry name" value="N-terminal domain of ligase-like"/>
    <property type="match status" value="1"/>
</dbReference>
<comment type="caution">
    <text evidence="3">The sequence shown here is derived from an EMBL/GenBank/DDBJ whole genome shotgun (WGS) entry which is preliminary data.</text>
</comment>
<feature type="domain" description="AMP-binding enzyme C-terminal" evidence="2">
    <location>
        <begin position="412"/>
        <end position="484"/>
    </location>
</feature>
<dbReference type="EMBL" id="BNBI01000004">
    <property type="protein sequence ID" value="GHE97471.1"/>
    <property type="molecule type" value="Genomic_DNA"/>
</dbReference>
<evidence type="ECO:0008006" key="5">
    <source>
        <dbReference type="Google" id="ProtNLM"/>
    </source>
</evidence>
<keyword evidence="4" id="KW-1185">Reference proteome</keyword>
<evidence type="ECO:0000259" key="1">
    <source>
        <dbReference type="Pfam" id="PF00501"/>
    </source>
</evidence>